<feature type="compositionally biased region" description="Basic residues" evidence="1">
    <location>
        <begin position="102"/>
        <end position="111"/>
    </location>
</feature>
<keyword evidence="3" id="KW-1185">Reference proteome</keyword>
<name>A9DUY1_9FLAO</name>
<dbReference type="HOGENOM" id="CLU_2000878_0_0_10"/>
<accession>A9DUY1</accession>
<dbReference type="AlphaFoldDB" id="A9DUY1"/>
<gene>
    <name evidence="2" type="ORF">KAOT1_03027</name>
</gene>
<sequence length="124" mass="14058">MGVTPEKKSGVALSRVALTTLKITSSLSEVEVRSFNKSLNRLRNSNNIESLVLSIEKFQSTNPRKTKGDSEVYKFYSLHVESKSIVNNLTQHTTHNTQHTNKQTKKCKQHITKQTQEEKQITDG</sequence>
<feature type="region of interest" description="Disordered" evidence="1">
    <location>
        <begin position="94"/>
        <end position="124"/>
    </location>
</feature>
<dbReference type="STRING" id="391587.KAOT1_03027"/>
<reference evidence="2 3" key="1">
    <citation type="journal article" date="2011" name="J. Bacteriol.">
        <title>Genome sequence of the algicidal bacterium Kordia algicida OT-1.</title>
        <authorList>
            <person name="Lee H.S."/>
            <person name="Kang S.G."/>
            <person name="Kwon K.K."/>
            <person name="Lee J.H."/>
            <person name="Kim S.J."/>
        </authorList>
    </citation>
    <scope>NUCLEOTIDE SEQUENCE [LARGE SCALE GENOMIC DNA]</scope>
    <source>
        <strain evidence="2 3">OT-1</strain>
    </source>
</reference>
<feature type="compositionally biased region" description="Basic and acidic residues" evidence="1">
    <location>
        <begin position="115"/>
        <end position="124"/>
    </location>
</feature>
<evidence type="ECO:0000313" key="2">
    <source>
        <dbReference type="EMBL" id="EDP96348.1"/>
    </source>
</evidence>
<proteinExistence type="predicted"/>
<comment type="caution">
    <text evidence="2">The sequence shown here is derived from an EMBL/GenBank/DDBJ whole genome shotgun (WGS) entry which is preliminary data.</text>
</comment>
<protein>
    <submittedName>
        <fullName evidence="2">Uncharacterized protein</fullName>
    </submittedName>
</protein>
<dbReference type="Proteomes" id="UP000002945">
    <property type="component" value="Unassembled WGS sequence"/>
</dbReference>
<evidence type="ECO:0000256" key="1">
    <source>
        <dbReference type="SAM" id="MobiDB-lite"/>
    </source>
</evidence>
<evidence type="ECO:0000313" key="3">
    <source>
        <dbReference type="Proteomes" id="UP000002945"/>
    </source>
</evidence>
<organism evidence="2 3">
    <name type="scientific">Kordia algicida OT-1</name>
    <dbReference type="NCBI Taxonomy" id="391587"/>
    <lineage>
        <taxon>Bacteria</taxon>
        <taxon>Pseudomonadati</taxon>
        <taxon>Bacteroidota</taxon>
        <taxon>Flavobacteriia</taxon>
        <taxon>Flavobacteriales</taxon>
        <taxon>Flavobacteriaceae</taxon>
        <taxon>Kordia</taxon>
    </lineage>
</organism>
<dbReference type="EMBL" id="ABIB01000004">
    <property type="protein sequence ID" value="EDP96348.1"/>
    <property type="molecule type" value="Genomic_DNA"/>
</dbReference>